<evidence type="ECO:0000259" key="8">
    <source>
        <dbReference type="Pfam" id="PF20473"/>
    </source>
</evidence>
<organism evidence="9 10">
    <name type="scientific">Candidatus Synechococcus spongiarum SP3</name>
    <dbReference type="NCBI Taxonomy" id="1604020"/>
    <lineage>
        <taxon>Bacteria</taxon>
        <taxon>Bacillati</taxon>
        <taxon>Cyanobacteriota</taxon>
        <taxon>Cyanophyceae</taxon>
        <taxon>Synechococcales</taxon>
        <taxon>Synechococcaceae</taxon>
        <taxon>Synechococcus</taxon>
    </lineage>
</organism>
<dbReference type="InterPro" id="IPR046820">
    <property type="entry name" value="MmeI_TRD"/>
</dbReference>
<dbReference type="Pfam" id="PF20473">
    <property type="entry name" value="MmeI_Mtase"/>
    <property type="match status" value="1"/>
</dbReference>
<protein>
    <recommendedName>
        <fullName evidence="1">site-specific DNA-methyltransferase (adenine-specific)</fullName>
        <ecNumber evidence="1">2.1.1.72</ecNumber>
    </recommendedName>
</protein>
<evidence type="ECO:0000256" key="1">
    <source>
        <dbReference type="ARBA" id="ARBA00011900"/>
    </source>
</evidence>
<dbReference type="Gene3D" id="3.40.50.150">
    <property type="entry name" value="Vaccinia Virus protein VP39"/>
    <property type="match status" value="1"/>
</dbReference>
<accession>A0A0G2J4I1</accession>
<dbReference type="AlphaFoldDB" id="A0A0G2J4I1"/>
<dbReference type="InterPro" id="IPR029063">
    <property type="entry name" value="SAM-dependent_MTases_sf"/>
</dbReference>
<evidence type="ECO:0000256" key="3">
    <source>
        <dbReference type="ARBA" id="ARBA00022679"/>
    </source>
</evidence>
<proteinExistence type="predicted"/>
<dbReference type="Proteomes" id="UP000035067">
    <property type="component" value="Unassembled WGS sequence"/>
</dbReference>
<dbReference type="InterPro" id="IPR046818">
    <property type="entry name" value="MmeI_C"/>
</dbReference>
<evidence type="ECO:0000259" key="6">
    <source>
        <dbReference type="Pfam" id="PF20466"/>
    </source>
</evidence>
<evidence type="ECO:0000259" key="7">
    <source>
        <dbReference type="Pfam" id="PF20467"/>
    </source>
</evidence>
<feature type="non-terminal residue" evidence="9">
    <location>
        <position position="1"/>
    </location>
</feature>
<dbReference type="EMBL" id="JXQG01000045">
    <property type="protein sequence ID" value="KKZ11644.1"/>
    <property type="molecule type" value="Genomic_DNA"/>
</dbReference>
<dbReference type="GO" id="GO:0032259">
    <property type="term" value="P:methylation"/>
    <property type="evidence" value="ECO:0007669"/>
    <property type="project" value="UniProtKB-KW"/>
</dbReference>
<evidence type="ECO:0000256" key="2">
    <source>
        <dbReference type="ARBA" id="ARBA00022603"/>
    </source>
</evidence>
<dbReference type="Pfam" id="PF20466">
    <property type="entry name" value="MmeI_TRD"/>
    <property type="match status" value="1"/>
</dbReference>
<dbReference type="EC" id="2.1.1.72" evidence="1"/>
<dbReference type="CDD" id="cd14279">
    <property type="entry name" value="CUE"/>
    <property type="match status" value="1"/>
</dbReference>
<dbReference type="InterPro" id="IPR050953">
    <property type="entry name" value="N4_N6_ade-DNA_methylase"/>
</dbReference>
<feature type="region of interest" description="Disordered" evidence="5">
    <location>
        <begin position="205"/>
        <end position="226"/>
    </location>
</feature>
<dbReference type="InterPro" id="IPR046816">
    <property type="entry name" value="MmeI_Mtase"/>
</dbReference>
<evidence type="ECO:0000256" key="5">
    <source>
        <dbReference type="SAM" id="MobiDB-lite"/>
    </source>
</evidence>
<comment type="catalytic activity">
    <reaction evidence="4">
        <text>a 2'-deoxyadenosine in DNA + S-adenosyl-L-methionine = an N(6)-methyl-2'-deoxyadenosine in DNA + S-adenosyl-L-homocysteine + H(+)</text>
        <dbReference type="Rhea" id="RHEA:15197"/>
        <dbReference type="Rhea" id="RHEA-COMP:12418"/>
        <dbReference type="Rhea" id="RHEA-COMP:12419"/>
        <dbReference type="ChEBI" id="CHEBI:15378"/>
        <dbReference type="ChEBI" id="CHEBI:57856"/>
        <dbReference type="ChEBI" id="CHEBI:59789"/>
        <dbReference type="ChEBI" id="CHEBI:90615"/>
        <dbReference type="ChEBI" id="CHEBI:90616"/>
        <dbReference type="EC" id="2.1.1.72"/>
    </reaction>
</comment>
<keyword evidence="3" id="KW-0808">Transferase</keyword>
<keyword evidence="2" id="KW-0489">Methyltransferase</keyword>
<comment type="caution">
    <text evidence="9">The sequence shown here is derived from an EMBL/GenBank/DDBJ whole genome shotgun (WGS) entry which is preliminary data.</text>
</comment>
<feature type="domain" description="MmeI-like target recognition" evidence="6">
    <location>
        <begin position="197"/>
        <end position="411"/>
    </location>
</feature>
<sequence>WMMDHIMNNRLSLEFGQTFVRIPLEKSPHIKVGNALDIDWETLLSVRTCSYVFGNPPFVGHQYRTNLQKADMARVWGTTGQVNRLDYVTCWFRKAALYAARNRLIEVAFVATNSITQGEQCGIFWSTLFAEGLSIRFAHRTFQWNSEARGEAAVHCVIIGLTFAKKVTARQIFDYEHTRGEAHASEVTRINGYLIDGPQYAVPARSAPPPGRLRMHKGSQPTDGARIKKPGNGYLKFSNLILDSHDREELLATDPSCERWLKPYVGGKEMISGQWRWCLWLKDIDPQELKKSKMITERLKRVRTGRIQSPTASVREFADYPALFTQDRQPDTQYLAIPEVSSETRQYIPIILLPPTVIASNTLQIIPGAPLLYLGILISAMHMAWLRHIGGRMNNSYRYSPSVYNSFPWPQMDDSQRSKVENRSQAVLDARDMFPNSSLDVLYDQDAMPSALRKAHRDLDRTVDRLYQHTGFSFERERVKHLFMLYKSIHTPLEAQARRKGRWGG</sequence>
<dbReference type="PATRIC" id="fig|1604020.3.peg.1346"/>
<dbReference type="PANTHER" id="PTHR33841:SF1">
    <property type="entry name" value="DNA METHYLTRANSFERASE A"/>
    <property type="match status" value="1"/>
</dbReference>
<evidence type="ECO:0000256" key="4">
    <source>
        <dbReference type="ARBA" id="ARBA00047942"/>
    </source>
</evidence>
<dbReference type="PANTHER" id="PTHR33841">
    <property type="entry name" value="DNA METHYLTRANSFERASE YEEA-RELATED"/>
    <property type="match status" value="1"/>
</dbReference>
<evidence type="ECO:0000313" key="10">
    <source>
        <dbReference type="Proteomes" id="UP000035067"/>
    </source>
</evidence>
<feature type="domain" description="MmeI-like C-terminal" evidence="7">
    <location>
        <begin position="413"/>
        <end position="491"/>
    </location>
</feature>
<dbReference type="SUPFAM" id="SSF53335">
    <property type="entry name" value="S-adenosyl-L-methionine-dependent methyltransferases"/>
    <property type="match status" value="1"/>
</dbReference>
<evidence type="ECO:0000313" key="9">
    <source>
        <dbReference type="EMBL" id="KKZ11644.1"/>
    </source>
</evidence>
<dbReference type="GO" id="GO:0009007">
    <property type="term" value="F:site-specific DNA-methyltransferase (adenine-specific) activity"/>
    <property type="evidence" value="ECO:0007669"/>
    <property type="project" value="UniProtKB-EC"/>
</dbReference>
<reference evidence="9 10" key="1">
    <citation type="submission" date="2015-01" db="EMBL/GenBank/DDBJ databases">
        <title>Lifestyle Evolution in Cyanobacterial Symbionts of Sponges.</title>
        <authorList>
            <person name="Burgsdorf I."/>
            <person name="Slaby B.M."/>
            <person name="Handley K.M."/>
            <person name="Haber M."/>
            <person name="Blom J."/>
            <person name="Marshall C.W."/>
            <person name="Gilbert J.A."/>
            <person name="Hentschel U."/>
            <person name="Steindler L."/>
        </authorList>
    </citation>
    <scope>NUCLEOTIDE SEQUENCE [LARGE SCALE GENOMIC DNA]</scope>
    <source>
        <strain evidence="9">SP3</strain>
    </source>
</reference>
<dbReference type="Pfam" id="PF20467">
    <property type="entry name" value="MmeI_C"/>
    <property type="match status" value="1"/>
</dbReference>
<feature type="domain" description="MmeI-like DNA-methyltransferase" evidence="8">
    <location>
        <begin position="1"/>
        <end position="173"/>
    </location>
</feature>
<name>A0A0G2J4I1_9SYNE</name>
<gene>
    <name evidence="9" type="ORF">TE42_07325</name>
</gene>